<sequence>VFKGLAGRGKSSTGWFYGFKLHKDSWFIKDKVV</sequence>
<evidence type="ECO:0000259" key="1">
    <source>
        <dbReference type="Pfam" id="PF13612"/>
    </source>
</evidence>
<dbReference type="AlphaFoldDB" id="A0AA42MCY2"/>
<protein>
    <submittedName>
        <fullName evidence="2">Transposase</fullName>
    </submittedName>
</protein>
<dbReference type="Pfam" id="PF13612">
    <property type="entry name" value="DDE_Tnp_1_3"/>
    <property type="match status" value="1"/>
</dbReference>
<dbReference type="Proteomes" id="UP001160116">
    <property type="component" value="Unassembled WGS sequence"/>
</dbReference>
<evidence type="ECO:0000313" key="3">
    <source>
        <dbReference type="Proteomes" id="UP001160116"/>
    </source>
</evidence>
<name>A0AA42MCY2_ACIJO</name>
<proteinExistence type="predicted"/>
<dbReference type="EMBL" id="JAOCCL010000047">
    <property type="protein sequence ID" value="MDH0827639.1"/>
    <property type="molecule type" value="Genomic_DNA"/>
</dbReference>
<feature type="non-terminal residue" evidence="2">
    <location>
        <position position="1"/>
    </location>
</feature>
<dbReference type="InterPro" id="IPR025668">
    <property type="entry name" value="Tnp_DDE_dom"/>
</dbReference>
<accession>A0AA42MCY2</accession>
<organism evidence="2 3">
    <name type="scientific">Acinetobacter johnsonii</name>
    <dbReference type="NCBI Taxonomy" id="40214"/>
    <lineage>
        <taxon>Bacteria</taxon>
        <taxon>Pseudomonadati</taxon>
        <taxon>Pseudomonadota</taxon>
        <taxon>Gammaproteobacteria</taxon>
        <taxon>Moraxellales</taxon>
        <taxon>Moraxellaceae</taxon>
        <taxon>Acinetobacter</taxon>
    </lineage>
</organism>
<feature type="domain" description="Transposase DDE" evidence="1">
    <location>
        <begin position="1"/>
        <end position="22"/>
    </location>
</feature>
<evidence type="ECO:0000313" key="2">
    <source>
        <dbReference type="EMBL" id="MDH0827639.1"/>
    </source>
</evidence>
<reference evidence="2" key="1">
    <citation type="submission" date="2022-09" db="EMBL/GenBank/DDBJ databases">
        <title>Intensive care unit water sources are persistently colonized with multi-drug resistant bacteria and are the site of extensive horizontal gene transfer of antibiotic resistance genes.</title>
        <authorList>
            <person name="Diorio-Toth L."/>
        </authorList>
    </citation>
    <scope>NUCLEOTIDE SEQUENCE</scope>
    <source>
        <strain evidence="2">GD03885</strain>
    </source>
</reference>
<gene>
    <name evidence="2" type="ORF">N5C97_14340</name>
</gene>
<comment type="caution">
    <text evidence="2">The sequence shown here is derived from an EMBL/GenBank/DDBJ whole genome shotgun (WGS) entry which is preliminary data.</text>
</comment>